<dbReference type="InterPro" id="IPR002813">
    <property type="entry name" value="Arg_biosynth_ArgJ"/>
</dbReference>
<gene>
    <name evidence="6 7" type="primary">argJ</name>
    <name evidence="7" type="ORF">VLY81_04110</name>
</gene>
<dbReference type="InterPro" id="IPR016117">
    <property type="entry name" value="ArgJ-like_dom_sf"/>
</dbReference>
<feature type="site" description="Involved in the stabilization of negative charge on the oxyanion by the formation of the oxyanion hole" evidence="6">
    <location>
        <position position="132"/>
    </location>
</feature>
<keyword evidence="8" id="KW-1185">Reference proteome</keyword>
<dbReference type="Proteomes" id="UP001333102">
    <property type="component" value="Chromosome"/>
</dbReference>
<evidence type="ECO:0000256" key="6">
    <source>
        <dbReference type="HAMAP-Rule" id="MF_01106"/>
    </source>
</evidence>
<comment type="catalytic activity">
    <reaction evidence="6">
        <text>N(2)-acetyl-L-ornithine + L-glutamate = N-acetyl-L-glutamate + L-ornithine</text>
        <dbReference type="Rhea" id="RHEA:15349"/>
        <dbReference type="ChEBI" id="CHEBI:29985"/>
        <dbReference type="ChEBI" id="CHEBI:44337"/>
        <dbReference type="ChEBI" id="CHEBI:46911"/>
        <dbReference type="ChEBI" id="CHEBI:57805"/>
        <dbReference type="EC" id="2.3.1.35"/>
    </reaction>
</comment>
<comment type="pathway">
    <text evidence="6">Amino-acid biosynthesis; L-arginine biosynthesis; L-ornithine and N-acetyl-L-glutamate from L-glutamate and N(2)-acetyl-L-ornithine (cyclic): step 1/1.</text>
</comment>
<evidence type="ECO:0000256" key="4">
    <source>
        <dbReference type="ARBA" id="ARBA00022813"/>
    </source>
</evidence>
<feature type="active site" description="Nucleophile" evidence="6">
    <location>
        <position position="207"/>
    </location>
</feature>
<comment type="function">
    <text evidence="6">Catalyzes two activities which are involved in the cyclic version of arginine biosynthesis: the synthesis of N-acetylglutamate from glutamate and acetyl-CoA as the acetyl donor, and of ornithine by transacetylation between N(2)-acetylornithine and glutamate.</text>
</comment>
<dbReference type="HAMAP" id="MF_01106">
    <property type="entry name" value="ArgJ"/>
    <property type="match status" value="1"/>
</dbReference>
<dbReference type="Pfam" id="PF01960">
    <property type="entry name" value="ArgJ"/>
    <property type="match status" value="1"/>
</dbReference>
<keyword evidence="4 6" id="KW-0068">Autocatalytic cleavage</keyword>
<evidence type="ECO:0000313" key="8">
    <source>
        <dbReference type="Proteomes" id="UP001333102"/>
    </source>
</evidence>
<keyword evidence="3 6" id="KW-0808">Transferase</keyword>
<reference evidence="8" key="1">
    <citation type="submission" date="2023-12" db="EMBL/GenBank/DDBJ databases">
        <title>Novel isolates from deep terrestrial aquifers shed light on the physiology and ecology of the class Limnochordia.</title>
        <authorList>
            <person name="Karnachuk O.V."/>
            <person name="Lukina A.P."/>
            <person name="Avakyan M.R."/>
            <person name="Kadnikov V."/>
            <person name="Begmatov S."/>
            <person name="Beletsky A.V."/>
            <person name="Mardanov A.V."/>
            <person name="Ravin N.V."/>
        </authorList>
    </citation>
    <scope>NUCLEOTIDE SEQUENCE [LARGE SCALE GENOMIC DNA]</scope>
    <source>
        <strain evidence="8">LN</strain>
    </source>
</reference>
<feature type="binding site" evidence="6">
    <location>
        <position position="421"/>
    </location>
    <ligand>
        <name>substrate</name>
    </ligand>
</feature>
<comment type="subcellular location">
    <subcellularLocation>
        <location evidence="6">Cytoplasm</location>
    </subcellularLocation>
</comment>
<dbReference type="Gene3D" id="3.60.70.12">
    <property type="entry name" value="L-amino peptidase D-ALA esterase/amidase"/>
    <property type="match status" value="1"/>
</dbReference>
<feature type="site" description="Involved in the stabilization of negative charge on the oxyanion by the formation of the oxyanion hole" evidence="6">
    <location>
        <position position="133"/>
    </location>
</feature>
<dbReference type="NCBIfam" id="NF003802">
    <property type="entry name" value="PRK05388.1"/>
    <property type="match status" value="1"/>
</dbReference>
<keyword evidence="5 6" id="KW-0012">Acyltransferase</keyword>
<dbReference type="Gene3D" id="3.10.20.340">
    <property type="entry name" value="ArgJ beta chain, C-terminal domain"/>
    <property type="match status" value="1"/>
</dbReference>
<evidence type="ECO:0000256" key="5">
    <source>
        <dbReference type="ARBA" id="ARBA00023315"/>
    </source>
</evidence>
<keyword evidence="6" id="KW-0963">Cytoplasm</keyword>
<feature type="binding site" evidence="6">
    <location>
        <position position="207"/>
    </location>
    <ligand>
        <name>substrate</name>
    </ligand>
</feature>
<name>A0ABZ1BRB5_9FIRM</name>
<organism evidence="7 8">
    <name type="scientific">Geochorda subterranea</name>
    <dbReference type="NCBI Taxonomy" id="3109564"/>
    <lineage>
        <taxon>Bacteria</taxon>
        <taxon>Bacillati</taxon>
        <taxon>Bacillota</taxon>
        <taxon>Limnochordia</taxon>
        <taxon>Limnochordales</taxon>
        <taxon>Geochordaceae</taxon>
        <taxon>Geochorda</taxon>
    </lineage>
</organism>
<keyword evidence="6" id="KW-0511">Multifunctional enzyme</keyword>
<dbReference type="PANTHER" id="PTHR23100">
    <property type="entry name" value="ARGININE BIOSYNTHESIS BIFUNCTIONAL PROTEIN ARGJ"/>
    <property type="match status" value="1"/>
</dbReference>
<comment type="subunit">
    <text evidence="2 6">Heterotetramer of two alpha and two beta chains.</text>
</comment>
<comment type="catalytic activity">
    <reaction evidence="6">
        <text>L-glutamate + acetyl-CoA = N-acetyl-L-glutamate + CoA + H(+)</text>
        <dbReference type="Rhea" id="RHEA:24292"/>
        <dbReference type="ChEBI" id="CHEBI:15378"/>
        <dbReference type="ChEBI" id="CHEBI:29985"/>
        <dbReference type="ChEBI" id="CHEBI:44337"/>
        <dbReference type="ChEBI" id="CHEBI:57287"/>
        <dbReference type="ChEBI" id="CHEBI:57288"/>
        <dbReference type="EC" id="2.3.1.1"/>
    </reaction>
</comment>
<evidence type="ECO:0000256" key="3">
    <source>
        <dbReference type="ARBA" id="ARBA00022679"/>
    </source>
</evidence>
<feature type="binding site" evidence="6">
    <location>
        <position position="293"/>
    </location>
    <ligand>
        <name>substrate</name>
    </ligand>
</feature>
<dbReference type="EC" id="2.3.1.1" evidence="6"/>
<keyword evidence="6" id="KW-0028">Amino-acid biosynthesis</keyword>
<dbReference type="NCBIfam" id="TIGR00120">
    <property type="entry name" value="ArgJ"/>
    <property type="match status" value="1"/>
</dbReference>
<dbReference type="CDD" id="cd02152">
    <property type="entry name" value="OAT"/>
    <property type="match status" value="1"/>
</dbReference>
<feature type="binding site" evidence="6">
    <location>
        <position position="169"/>
    </location>
    <ligand>
        <name>substrate</name>
    </ligand>
</feature>
<evidence type="ECO:0000256" key="1">
    <source>
        <dbReference type="ARBA" id="ARBA00006774"/>
    </source>
</evidence>
<dbReference type="EC" id="2.3.1.35" evidence="6"/>
<protein>
    <recommendedName>
        <fullName evidence="6">Arginine biosynthesis bifunctional protein ArgJ</fullName>
    </recommendedName>
    <domain>
        <recommendedName>
            <fullName evidence="6">Glutamate N-acetyltransferase</fullName>
            <ecNumber evidence="6">2.3.1.35</ecNumber>
        </recommendedName>
        <alternativeName>
            <fullName evidence="6">Ornithine acetyltransferase</fullName>
            <shortName evidence="6">OATase</shortName>
        </alternativeName>
        <alternativeName>
            <fullName evidence="6">Ornithine transacetylase</fullName>
        </alternativeName>
    </domain>
    <domain>
        <recommendedName>
            <fullName evidence="6">Amino-acid acetyltransferase</fullName>
            <ecNumber evidence="6">2.3.1.1</ecNumber>
        </recommendedName>
        <alternativeName>
            <fullName evidence="6">N-acetylglutamate synthase</fullName>
            <shortName evidence="6">AGSase</shortName>
        </alternativeName>
    </domain>
    <component>
        <recommendedName>
            <fullName evidence="6">Arginine biosynthesis bifunctional protein ArgJ alpha chain</fullName>
        </recommendedName>
    </component>
    <component>
        <recommendedName>
            <fullName evidence="6">Arginine biosynthesis bifunctional protein ArgJ beta chain</fullName>
        </recommendedName>
    </component>
</protein>
<dbReference type="SUPFAM" id="SSF56266">
    <property type="entry name" value="DmpA/ArgJ-like"/>
    <property type="match status" value="1"/>
</dbReference>
<dbReference type="GO" id="GO:0004358">
    <property type="term" value="F:L-glutamate N-acetyltransferase activity, acting on acetyl-L-ornithine as donor"/>
    <property type="evidence" value="ECO:0007669"/>
    <property type="project" value="UniProtKB-EC"/>
</dbReference>
<feature type="binding site" evidence="6">
    <location>
        <position position="416"/>
    </location>
    <ligand>
        <name>substrate</name>
    </ligand>
</feature>
<feature type="chain" id="PRO_5044902104" description="Arginine biosynthesis bifunctional protein ArgJ beta chain" evidence="6">
    <location>
        <begin position="207"/>
        <end position="421"/>
    </location>
</feature>
<feature type="chain" id="PRO_5044902105" description="Arginine biosynthesis bifunctional protein ArgJ alpha chain" evidence="6">
    <location>
        <begin position="1"/>
        <end position="206"/>
    </location>
</feature>
<comment type="pathway">
    <text evidence="6">Amino-acid biosynthesis; L-arginine biosynthesis; N(2)-acetyl-L-ornithine from L-glutamate: step 1/4.</text>
</comment>
<dbReference type="EMBL" id="CP141614">
    <property type="protein sequence ID" value="WRP15357.1"/>
    <property type="molecule type" value="Genomic_DNA"/>
</dbReference>
<proteinExistence type="inferred from homology"/>
<accession>A0ABZ1BRB5</accession>
<evidence type="ECO:0000256" key="2">
    <source>
        <dbReference type="ARBA" id="ARBA00011475"/>
    </source>
</evidence>
<feature type="binding site" evidence="6">
    <location>
        <position position="196"/>
    </location>
    <ligand>
        <name>substrate</name>
    </ligand>
</feature>
<dbReference type="RefSeq" id="WP_324669759.1">
    <property type="nucleotide sequence ID" value="NZ_CP141614.1"/>
</dbReference>
<dbReference type="PANTHER" id="PTHR23100:SF0">
    <property type="entry name" value="ARGININE BIOSYNTHESIS BIFUNCTIONAL PROTEIN ARGJ, MITOCHONDRIAL"/>
    <property type="match status" value="1"/>
</dbReference>
<sequence>MHRPAASPLPGLASADETLTGLAWGVTFPEPFEAAGVHCGIKHKRPDLAVIHSPVDCSAAAVLTRNRVKAAPLRVTQEHLLAAPGRIRAIVVNSGNANACTGPRGMADARAMAEVCAGELGVDPEQVLVASTGVIGVPLPMERVRAGIQQACQRLSRAGGPDAAIAIMTTDRRPKALAFTLGLGDGRVVRVGGMAKGSGMIHPDMATMLAFLTTDAPVEPRHLQRLLREVTERTFNMITVDGDTSTNDMAILLASGQAGGEPLAPGTEDFARLQAGIERLASYLAKEIARDGEGATRLVEVRVTGARTQAEARTCARAIAGSNLVKTAIHGADPNWGRIAAAAGYSGVEMDPDGFSVWLGDVPVAAGGQEVPFDEAAARSALTAPEVRLTIDLGTGGRHEAIAWTCDMSEEYVRINASYRS</sequence>
<evidence type="ECO:0000313" key="7">
    <source>
        <dbReference type="EMBL" id="WRP15357.1"/>
    </source>
</evidence>
<keyword evidence="6" id="KW-0055">Arginine biosynthesis</keyword>
<dbReference type="InterPro" id="IPR042195">
    <property type="entry name" value="ArgJ_beta_C"/>
</dbReference>
<comment type="similarity">
    <text evidence="1 6">Belongs to the ArgJ family.</text>
</comment>
<feature type="site" description="Cleavage; by autolysis" evidence="6">
    <location>
        <begin position="206"/>
        <end position="207"/>
    </location>
</feature>